<proteinExistence type="predicted"/>
<sequence length="98" mass="11450">MNNPALKSNLLTIRVGRKVYPRIAQEICSRDGQEYRESTEILPNEKPTRWNPQKVGSLMHGGFQEPTELRVQRGYGEFRSNPFIDILEPGWLMDTFWL</sequence>
<dbReference type="Proteomes" id="UP000242715">
    <property type="component" value="Unassembled WGS sequence"/>
</dbReference>
<accession>A0A2Z6LXN3</accession>
<protein>
    <submittedName>
        <fullName evidence="1">Uncharacterized protein</fullName>
    </submittedName>
</protein>
<dbReference type="EMBL" id="DF973287">
    <property type="protein sequence ID" value="GAU24331.1"/>
    <property type="molecule type" value="Genomic_DNA"/>
</dbReference>
<evidence type="ECO:0000313" key="2">
    <source>
        <dbReference type="Proteomes" id="UP000242715"/>
    </source>
</evidence>
<organism evidence="1 2">
    <name type="scientific">Trifolium subterraneum</name>
    <name type="common">Subterranean clover</name>
    <dbReference type="NCBI Taxonomy" id="3900"/>
    <lineage>
        <taxon>Eukaryota</taxon>
        <taxon>Viridiplantae</taxon>
        <taxon>Streptophyta</taxon>
        <taxon>Embryophyta</taxon>
        <taxon>Tracheophyta</taxon>
        <taxon>Spermatophyta</taxon>
        <taxon>Magnoliopsida</taxon>
        <taxon>eudicotyledons</taxon>
        <taxon>Gunneridae</taxon>
        <taxon>Pentapetalae</taxon>
        <taxon>rosids</taxon>
        <taxon>fabids</taxon>
        <taxon>Fabales</taxon>
        <taxon>Fabaceae</taxon>
        <taxon>Papilionoideae</taxon>
        <taxon>50 kb inversion clade</taxon>
        <taxon>NPAAA clade</taxon>
        <taxon>Hologalegina</taxon>
        <taxon>IRL clade</taxon>
        <taxon>Trifolieae</taxon>
        <taxon>Trifolium</taxon>
    </lineage>
</organism>
<name>A0A2Z6LXN3_TRISU</name>
<dbReference type="AlphaFoldDB" id="A0A2Z6LXN3"/>
<keyword evidence="2" id="KW-1185">Reference proteome</keyword>
<evidence type="ECO:0000313" key="1">
    <source>
        <dbReference type="EMBL" id="GAU24331.1"/>
    </source>
</evidence>
<gene>
    <name evidence="1" type="ORF">TSUD_49200</name>
</gene>
<reference evidence="2" key="1">
    <citation type="journal article" date="2017" name="Front. Plant Sci.">
        <title>Climate Clever Clovers: New Paradigm to Reduce the Environmental Footprint of Ruminants by Breeding Low Methanogenic Forages Utilizing Haplotype Variation.</title>
        <authorList>
            <person name="Kaur P."/>
            <person name="Appels R."/>
            <person name="Bayer P.E."/>
            <person name="Keeble-Gagnere G."/>
            <person name="Wang J."/>
            <person name="Hirakawa H."/>
            <person name="Shirasawa K."/>
            <person name="Vercoe P."/>
            <person name="Stefanova K."/>
            <person name="Durmic Z."/>
            <person name="Nichols P."/>
            <person name="Revell C."/>
            <person name="Isobe S.N."/>
            <person name="Edwards D."/>
            <person name="Erskine W."/>
        </authorList>
    </citation>
    <scope>NUCLEOTIDE SEQUENCE [LARGE SCALE GENOMIC DNA]</scope>
    <source>
        <strain evidence="2">cv. Daliak</strain>
    </source>
</reference>